<feature type="region of interest" description="Disordered" evidence="1">
    <location>
        <begin position="208"/>
        <end position="236"/>
    </location>
</feature>
<comment type="caution">
    <text evidence="2">The sequence shown here is derived from an EMBL/GenBank/DDBJ whole genome shotgun (WGS) entry which is preliminary data.</text>
</comment>
<dbReference type="Proteomes" id="UP000249396">
    <property type="component" value="Unassembled WGS sequence"/>
</dbReference>
<dbReference type="Gene3D" id="2.130.10.10">
    <property type="entry name" value="YVTN repeat-like/Quinoprotein amine dehydrogenase"/>
    <property type="match status" value="1"/>
</dbReference>
<name>A0A2W4TFB9_9GAMM</name>
<dbReference type="InterPro" id="IPR011044">
    <property type="entry name" value="Quino_amine_DH_bsu"/>
</dbReference>
<evidence type="ECO:0000313" key="3">
    <source>
        <dbReference type="Proteomes" id="UP000249396"/>
    </source>
</evidence>
<evidence type="ECO:0000256" key="1">
    <source>
        <dbReference type="SAM" id="MobiDB-lite"/>
    </source>
</evidence>
<dbReference type="InterPro" id="IPR001680">
    <property type="entry name" value="WD40_rpt"/>
</dbReference>
<dbReference type="InterPro" id="IPR015943">
    <property type="entry name" value="WD40/YVTN_repeat-like_dom_sf"/>
</dbReference>
<protein>
    <recommendedName>
        <fullName evidence="4">Anaphase-promoting complex subunit 4 WD40 domain-containing protein</fullName>
    </recommendedName>
</protein>
<sequence>MSATILCARKINLVWPRFCRYERRIEILSSICFVLMLLVGVKSHGAENVPPILRINDPFAAPIWRINVDADERYLVAGSADKAVTVWTLNDWKKPAIHRVPPRPEEDQRAHPTAISPDGAIVAYGVPPLRDSNGWPVPGTSKIYILDTDTGKILKEIGDIANRPQDLRFSPDGHYLAAAISDGCGVRVWRTSDWKIFGQDDIGYGGQSDETGSICINTPPKKRDKLPDTLYEDGCP</sequence>
<proteinExistence type="predicted"/>
<reference evidence="2 3" key="1">
    <citation type="journal article" date="2018" name="Aquat. Microb. Ecol.">
        <title>Gammaproteobacterial methanotrophs dominate.</title>
        <authorList>
            <person name="Rissanen A.J."/>
            <person name="Saarenheimo J."/>
            <person name="Tiirola M."/>
            <person name="Peura S."/>
            <person name="Aalto S.L."/>
            <person name="Karvinen A."/>
            <person name="Nykanen H."/>
        </authorList>
    </citation>
    <scope>NUCLEOTIDE SEQUENCE [LARGE SCALE GENOMIC DNA]</scope>
    <source>
        <strain evidence="2">AMbin10</strain>
    </source>
</reference>
<dbReference type="Pfam" id="PF00400">
    <property type="entry name" value="WD40"/>
    <property type="match status" value="2"/>
</dbReference>
<organism evidence="2 3">
    <name type="scientific">Candidatus Methylumidiphilus alinenensis</name>
    <dbReference type="NCBI Taxonomy" id="2202197"/>
    <lineage>
        <taxon>Bacteria</taxon>
        <taxon>Pseudomonadati</taxon>
        <taxon>Pseudomonadota</taxon>
        <taxon>Gammaproteobacteria</taxon>
        <taxon>Methylococcales</taxon>
        <taxon>Candidatus Methylumidiphilus</taxon>
    </lineage>
</organism>
<dbReference type="SMART" id="SM00320">
    <property type="entry name" value="WD40"/>
    <property type="match status" value="2"/>
</dbReference>
<dbReference type="AlphaFoldDB" id="A0A2W4TFB9"/>
<accession>A0A2W4TFB9</accession>
<evidence type="ECO:0000313" key="2">
    <source>
        <dbReference type="EMBL" id="PZN83234.1"/>
    </source>
</evidence>
<dbReference type="EMBL" id="QJPH01000190">
    <property type="protein sequence ID" value="PZN83234.1"/>
    <property type="molecule type" value="Genomic_DNA"/>
</dbReference>
<evidence type="ECO:0008006" key="4">
    <source>
        <dbReference type="Google" id="ProtNLM"/>
    </source>
</evidence>
<gene>
    <name evidence="2" type="ORF">DM484_04900</name>
</gene>
<dbReference type="SUPFAM" id="SSF50969">
    <property type="entry name" value="YVTN repeat-like/Quinoprotein amine dehydrogenase"/>
    <property type="match status" value="1"/>
</dbReference>